<keyword evidence="1" id="KW-0812">Transmembrane</keyword>
<feature type="transmembrane region" description="Helical" evidence="1">
    <location>
        <begin position="7"/>
        <end position="24"/>
    </location>
</feature>
<evidence type="ECO:0000313" key="3">
    <source>
        <dbReference type="Proteomes" id="UP000245802"/>
    </source>
</evidence>
<dbReference type="EMBL" id="CP025958">
    <property type="protein sequence ID" value="AWM37148.1"/>
    <property type="molecule type" value="Genomic_DNA"/>
</dbReference>
<protein>
    <submittedName>
        <fullName evidence="2">Uncharacterized protein</fullName>
    </submittedName>
</protein>
<evidence type="ECO:0000313" key="2">
    <source>
        <dbReference type="EMBL" id="AWM37148.1"/>
    </source>
</evidence>
<gene>
    <name evidence="2" type="ORF">C1280_09005</name>
</gene>
<organism evidence="2 3">
    <name type="scientific">Gemmata obscuriglobus</name>
    <dbReference type="NCBI Taxonomy" id="114"/>
    <lineage>
        <taxon>Bacteria</taxon>
        <taxon>Pseudomonadati</taxon>
        <taxon>Planctomycetota</taxon>
        <taxon>Planctomycetia</taxon>
        <taxon>Gemmatales</taxon>
        <taxon>Gemmataceae</taxon>
        <taxon>Gemmata</taxon>
    </lineage>
</organism>
<keyword evidence="1" id="KW-1133">Transmembrane helix</keyword>
<proteinExistence type="predicted"/>
<name>A0A2Z3GV22_9BACT</name>
<sequence>MRGTTWRAAFVGAGHGCAACGVLFLTADRYTLADDWFLVVMVVLANATGFAVAARSGVSLPGVALAGLVGMMAGGWVGVRTIGSYHYTVPTPREQRELRVITGGQERVIVLKGVPEETVKRVPIGGGLGALVGFVAGALVYARVSHDRQRVSSDDEAGTEPDQGT</sequence>
<feature type="transmembrane region" description="Helical" evidence="1">
    <location>
        <begin position="60"/>
        <end position="79"/>
    </location>
</feature>
<evidence type="ECO:0000256" key="1">
    <source>
        <dbReference type="SAM" id="Phobius"/>
    </source>
</evidence>
<dbReference type="KEGG" id="gog:C1280_09005"/>
<reference evidence="2 3" key="1">
    <citation type="submission" date="2018-01" db="EMBL/GenBank/DDBJ databases">
        <title>G. obscuriglobus.</title>
        <authorList>
            <person name="Franke J."/>
            <person name="Blomberg W."/>
            <person name="Selmecki A."/>
        </authorList>
    </citation>
    <scope>NUCLEOTIDE SEQUENCE [LARGE SCALE GENOMIC DNA]</scope>
    <source>
        <strain evidence="2 3">DSM 5831</strain>
    </source>
</reference>
<feature type="transmembrane region" description="Helical" evidence="1">
    <location>
        <begin position="36"/>
        <end position="53"/>
    </location>
</feature>
<dbReference type="Proteomes" id="UP000245802">
    <property type="component" value="Chromosome"/>
</dbReference>
<dbReference type="AlphaFoldDB" id="A0A2Z3GV22"/>
<feature type="transmembrane region" description="Helical" evidence="1">
    <location>
        <begin position="122"/>
        <end position="142"/>
    </location>
</feature>
<dbReference type="RefSeq" id="WP_010041062.1">
    <property type="nucleotide sequence ID" value="NZ_CP025958.1"/>
</dbReference>
<keyword evidence="1" id="KW-0472">Membrane</keyword>
<accession>A0A2Z3GV22</accession>
<keyword evidence="3" id="KW-1185">Reference proteome</keyword>